<comment type="similarity">
    <text evidence="2">Belongs to the bacterial solute-binding protein 8 family.</text>
</comment>
<keyword evidence="3" id="KW-0813">Transport</keyword>
<name>A0A841FKP3_9ACTN</name>
<dbReference type="Proteomes" id="UP000548476">
    <property type="component" value="Unassembled WGS sequence"/>
</dbReference>
<comment type="subcellular location">
    <subcellularLocation>
        <location evidence="1">Cell envelope</location>
    </subcellularLocation>
</comment>
<reference evidence="7 8" key="1">
    <citation type="submission" date="2020-08" db="EMBL/GenBank/DDBJ databases">
        <title>Genomic Encyclopedia of Type Strains, Phase IV (KMG-IV): sequencing the most valuable type-strain genomes for metagenomic binning, comparative biology and taxonomic classification.</title>
        <authorList>
            <person name="Goeker M."/>
        </authorList>
    </citation>
    <scope>NUCLEOTIDE SEQUENCE [LARGE SCALE GENOMIC DNA]</scope>
    <source>
        <strain evidence="7 8">YIM 65646</strain>
    </source>
</reference>
<dbReference type="InterPro" id="IPR051313">
    <property type="entry name" value="Bact_iron-sidero_bind"/>
</dbReference>
<dbReference type="PROSITE" id="PS51257">
    <property type="entry name" value="PROKAR_LIPOPROTEIN"/>
    <property type="match status" value="1"/>
</dbReference>
<dbReference type="RefSeq" id="WP_184789580.1">
    <property type="nucleotide sequence ID" value="NZ_BONT01000058.1"/>
</dbReference>
<dbReference type="EMBL" id="JACHGT010000010">
    <property type="protein sequence ID" value="MBB6036736.1"/>
    <property type="molecule type" value="Genomic_DNA"/>
</dbReference>
<feature type="domain" description="Fe/B12 periplasmic-binding" evidence="6">
    <location>
        <begin position="58"/>
        <end position="321"/>
    </location>
</feature>
<evidence type="ECO:0000313" key="7">
    <source>
        <dbReference type="EMBL" id="MBB6036736.1"/>
    </source>
</evidence>
<organism evidence="7 8">
    <name type="scientific">Phytomonospora endophytica</name>
    <dbReference type="NCBI Taxonomy" id="714109"/>
    <lineage>
        <taxon>Bacteria</taxon>
        <taxon>Bacillati</taxon>
        <taxon>Actinomycetota</taxon>
        <taxon>Actinomycetes</taxon>
        <taxon>Micromonosporales</taxon>
        <taxon>Micromonosporaceae</taxon>
        <taxon>Phytomonospora</taxon>
    </lineage>
</organism>
<dbReference type="GO" id="GO:1901678">
    <property type="term" value="P:iron coordination entity transport"/>
    <property type="evidence" value="ECO:0007669"/>
    <property type="project" value="UniProtKB-ARBA"/>
</dbReference>
<feature type="chain" id="PRO_5038788364" evidence="5">
    <location>
        <begin position="26"/>
        <end position="323"/>
    </location>
</feature>
<accession>A0A841FKP3</accession>
<dbReference type="SUPFAM" id="SSF53807">
    <property type="entry name" value="Helical backbone' metal receptor"/>
    <property type="match status" value="1"/>
</dbReference>
<proteinExistence type="inferred from homology"/>
<feature type="signal peptide" evidence="5">
    <location>
        <begin position="1"/>
        <end position="25"/>
    </location>
</feature>
<evidence type="ECO:0000259" key="6">
    <source>
        <dbReference type="PROSITE" id="PS50983"/>
    </source>
</evidence>
<evidence type="ECO:0000256" key="2">
    <source>
        <dbReference type="ARBA" id="ARBA00008814"/>
    </source>
</evidence>
<evidence type="ECO:0000256" key="4">
    <source>
        <dbReference type="ARBA" id="ARBA00022729"/>
    </source>
</evidence>
<dbReference type="Pfam" id="PF01497">
    <property type="entry name" value="Peripla_BP_2"/>
    <property type="match status" value="1"/>
</dbReference>
<sequence>MRRPHRLLLAAFGATSLLVTTACGAAGQASDEDARKLPAPVSVEHRFGTTTLDTVPERIVTIDLQWTDVMLSMGVEPVGYSVDTLMPETGVPWETIPEGATALSLTDGVPVEQILALDPDLVVASFSLTDQATYDLLSARVPTIAGPPDADTVIPWQELVGTAGKILDKTEQATQVVSTVEGQVAATAAELPGLAGKTFVLAQYVVGDGLTVVADEQDGSSLFFQQLGMTLLPEVKAEGERTGDARIQLSTERIDLLRGDLLAFLINGGDESDLADIPGFGELPGTVALLDYPTIVGLNTPSPLSLPYSLTQLRPHLDTAAAA</sequence>
<dbReference type="PANTHER" id="PTHR30532:SF24">
    <property type="entry name" value="FERRIC ENTEROBACTIN-BINDING PERIPLASMIC PROTEIN FEPB"/>
    <property type="match status" value="1"/>
</dbReference>
<dbReference type="AlphaFoldDB" id="A0A841FKP3"/>
<protein>
    <submittedName>
        <fullName evidence="7">Iron complex transport system substrate-binding protein</fullName>
    </submittedName>
</protein>
<evidence type="ECO:0000313" key="8">
    <source>
        <dbReference type="Proteomes" id="UP000548476"/>
    </source>
</evidence>
<evidence type="ECO:0000256" key="1">
    <source>
        <dbReference type="ARBA" id="ARBA00004196"/>
    </source>
</evidence>
<keyword evidence="8" id="KW-1185">Reference proteome</keyword>
<evidence type="ECO:0000256" key="3">
    <source>
        <dbReference type="ARBA" id="ARBA00022448"/>
    </source>
</evidence>
<dbReference type="GO" id="GO:0030288">
    <property type="term" value="C:outer membrane-bounded periplasmic space"/>
    <property type="evidence" value="ECO:0007669"/>
    <property type="project" value="TreeGrafter"/>
</dbReference>
<evidence type="ECO:0000256" key="5">
    <source>
        <dbReference type="SAM" id="SignalP"/>
    </source>
</evidence>
<gene>
    <name evidence="7" type="ORF">HNR73_004609</name>
</gene>
<comment type="caution">
    <text evidence="7">The sequence shown here is derived from an EMBL/GenBank/DDBJ whole genome shotgun (WGS) entry which is preliminary data.</text>
</comment>
<dbReference type="PROSITE" id="PS50983">
    <property type="entry name" value="FE_B12_PBP"/>
    <property type="match status" value="1"/>
</dbReference>
<keyword evidence="4 5" id="KW-0732">Signal</keyword>
<dbReference type="InterPro" id="IPR002491">
    <property type="entry name" value="ABC_transptr_periplasmic_BD"/>
</dbReference>
<dbReference type="Gene3D" id="3.40.50.1980">
    <property type="entry name" value="Nitrogenase molybdenum iron protein domain"/>
    <property type="match status" value="2"/>
</dbReference>
<dbReference type="PANTHER" id="PTHR30532">
    <property type="entry name" value="IRON III DICITRATE-BINDING PERIPLASMIC PROTEIN"/>
    <property type="match status" value="1"/>
</dbReference>